<dbReference type="AlphaFoldDB" id="A0A0N4U0N0"/>
<dbReference type="Proteomes" id="UP000038040">
    <property type="component" value="Unplaced"/>
</dbReference>
<organism evidence="2 4">
    <name type="scientific">Dracunculus medinensis</name>
    <name type="common">Guinea worm</name>
    <dbReference type="NCBI Taxonomy" id="318479"/>
    <lineage>
        <taxon>Eukaryota</taxon>
        <taxon>Metazoa</taxon>
        <taxon>Ecdysozoa</taxon>
        <taxon>Nematoda</taxon>
        <taxon>Chromadorea</taxon>
        <taxon>Rhabditida</taxon>
        <taxon>Spirurina</taxon>
        <taxon>Dracunculoidea</taxon>
        <taxon>Dracunculidae</taxon>
        <taxon>Dracunculus</taxon>
    </lineage>
</organism>
<evidence type="ECO:0000313" key="2">
    <source>
        <dbReference type="Proteomes" id="UP000038040"/>
    </source>
</evidence>
<evidence type="ECO:0000313" key="3">
    <source>
        <dbReference type="Proteomes" id="UP000274756"/>
    </source>
</evidence>
<keyword evidence="3" id="KW-1185">Reference proteome</keyword>
<evidence type="ECO:0000313" key="1">
    <source>
        <dbReference type="EMBL" id="VDN54503.1"/>
    </source>
</evidence>
<name>A0A0N4U0N0_DRAME</name>
<dbReference type="EMBL" id="UYYG01001150">
    <property type="protein sequence ID" value="VDN54503.1"/>
    <property type="molecule type" value="Genomic_DNA"/>
</dbReference>
<gene>
    <name evidence="1" type="ORF">DME_LOCUS4476</name>
</gene>
<reference evidence="1 3" key="2">
    <citation type="submission" date="2018-11" db="EMBL/GenBank/DDBJ databases">
        <authorList>
            <consortium name="Pathogen Informatics"/>
        </authorList>
    </citation>
    <scope>NUCLEOTIDE SEQUENCE [LARGE SCALE GENOMIC DNA]</scope>
</reference>
<reference evidence="4" key="1">
    <citation type="submission" date="2017-02" db="UniProtKB">
        <authorList>
            <consortium name="WormBaseParasite"/>
        </authorList>
    </citation>
    <scope>IDENTIFICATION</scope>
</reference>
<dbReference type="OrthoDB" id="5874942at2759"/>
<protein>
    <submittedName>
        <fullName evidence="4">Protein VbhA</fullName>
    </submittedName>
</protein>
<accession>A0A0N4U0N0</accession>
<sequence>MSPYAIYLTEDDQKALFELITEARKEGADEGTIKGYMYKYIQKLLSPEKYKEFTAANEEFEEERRRNVCRSDSRQPKTGWEIPQKVIKNNKYLPINQMS</sequence>
<dbReference type="Proteomes" id="UP000274756">
    <property type="component" value="Unassembled WGS sequence"/>
</dbReference>
<dbReference type="WBParaSite" id="DME_0000011601-mRNA-1">
    <property type="protein sequence ID" value="DME_0000011601-mRNA-1"/>
    <property type="gene ID" value="DME_0000011601"/>
</dbReference>
<evidence type="ECO:0000313" key="4">
    <source>
        <dbReference type="WBParaSite" id="DME_0000011601-mRNA-1"/>
    </source>
</evidence>
<proteinExistence type="predicted"/>